<evidence type="ECO:0000256" key="5">
    <source>
        <dbReference type="ARBA" id="ARBA00022692"/>
    </source>
</evidence>
<protein>
    <submittedName>
        <fullName evidence="14">DUF1211 domain-containing protein</fullName>
    </submittedName>
</protein>
<dbReference type="GO" id="GO:0015252">
    <property type="term" value="F:proton channel activity"/>
    <property type="evidence" value="ECO:0007669"/>
    <property type="project" value="InterPro"/>
</dbReference>
<dbReference type="Pfam" id="PF06736">
    <property type="entry name" value="TMEM175"/>
    <property type="match status" value="1"/>
</dbReference>
<comment type="catalytic activity">
    <reaction evidence="12">
        <text>K(+)(in) = K(+)(out)</text>
        <dbReference type="Rhea" id="RHEA:29463"/>
        <dbReference type="ChEBI" id="CHEBI:29103"/>
    </reaction>
</comment>
<evidence type="ECO:0000313" key="14">
    <source>
        <dbReference type="EMBL" id="TMQ64857.1"/>
    </source>
</evidence>
<comment type="similarity">
    <text evidence="2">Belongs to the TMEM175 family.</text>
</comment>
<evidence type="ECO:0000256" key="13">
    <source>
        <dbReference type="SAM" id="Phobius"/>
    </source>
</evidence>
<accession>A0A538TMK6</accession>
<dbReference type="GO" id="GO:0016020">
    <property type="term" value="C:membrane"/>
    <property type="evidence" value="ECO:0007669"/>
    <property type="project" value="UniProtKB-SubCell"/>
</dbReference>
<keyword evidence="5 13" id="KW-0812">Transmembrane</keyword>
<reference evidence="14 15" key="1">
    <citation type="journal article" date="2019" name="Nat. Microbiol.">
        <title>Mediterranean grassland soil C-N compound turnover is dependent on rainfall and depth, and is mediated by genomically divergent microorganisms.</title>
        <authorList>
            <person name="Diamond S."/>
            <person name="Andeer P.F."/>
            <person name="Li Z."/>
            <person name="Crits-Christoph A."/>
            <person name="Burstein D."/>
            <person name="Anantharaman K."/>
            <person name="Lane K.R."/>
            <person name="Thomas B.C."/>
            <person name="Pan C."/>
            <person name="Northen T.R."/>
            <person name="Banfield J.F."/>
        </authorList>
    </citation>
    <scope>NUCLEOTIDE SEQUENCE [LARGE SCALE GENOMIC DNA]</scope>
    <source>
        <strain evidence="14">WS_8</strain>
    </source>
</reference>
<evidence type="ECO:0000256" key="7">
    <source>
        <dbReference type="ARBA" id="ARBA00022958"/>
    </source>
</evidence>
<keyword evidence="3" id="KW-0813">Transport</keyword>
<proteinExistence type="inferred from homology"/>
<sequence length="137" mass="15342">IYWNNHHHMLHVTHRINGKILWANLHLLFWLSLVPFTTRWMGEDFSAPLPMALYGCVFLFAAVAYTILQSAIVALLGPESKLAQAVGRDMKGKLSLGVYLAAIPVAFLQPLVSLSLYVAVAFIWLVPDPRIESKLES</sequence>
<evidence type="ECO:0000256" key="1">
    <source>
        <dbReference type="ARBA" id="ARBA00004141"/>
    </source>
</evidence>
<keyword evidence="8 13" id="KW-1133">Transmembrane helix</keyword>
<keyword evidence="7" id="KW-0630">Potassium</keyword>
<dbReference type="GO" id="GO:0005267">
    <property type="term" value="F:potassium channel activity"/>
    <property type="evidence" value="ECO:0007669"/>
    <property type="project" value="UniProtKB-KW"/>
</dbReference>
<feature type="transmembrane region" description="Helical" evidence="13">
    <location>
        <begin position="21"/>
        <end position="40"/>
    </location>
</feature>
<keyword evidence="10 13" id="KW-0472">Membrane</keyword>
<evidence type="ECO:0000256" key="8">
    <source>
        <dbReference type="ARBA" id="ARBA00022989"/>
    </source>
</evidence>
<evidence type="ECO:0000256" key="6">
    <source>
        <dbReference type="ARBA" id="ARBA00022826"/>
    </source>
</evidence>
<keyword evidence="9" id="KW-0406">Ion transport</keyword>
<dbReference type="Proteomes" id="UP000316609">
    <property type="component" value="Unassembled WGS sequence"/>
</dbReference>
<gene>
    <name evidence="14" type="ORF">E6K78_08610</name>
</gene>
<dbReference type="EMBL" id="VBOY01000079">
    <property type="protein sequence ID" value="TMQ64857.1"/>
    <property type="molecule type" value="Genomic_DNA"/>
</dbReference>
<evidence type="ECO:0000256" key="3">
    <source>
        <dbReference type="ARBA" id="ARBA00022448"/>
    </source>
</evidence>
<evidence type="ECO:0000256" key="4">
    <source>
        <dbReference type="ARBA" id="ARBA00022538"/>
    </source>
</evidence>
<keyword evidence="6" id="KW-0631">Potassium channel</keyword>
<evidence type="ECO:0000256" key="11">
    <source>
        <dbReference type="ARBA" id="ARBA00023303"/>
    </source>
</evidence>
<name>A0A538TMK6_UNCEI</name>
<feature type="non-terminal residue" evidence="14">
    <location>
        <position position="1"/>
    </location>
</feature>
<evidence type="ECO:0000256" key="9">
    <source>
        <dbReference type="ARBA" id="ARBA00023065"/>
    </source>
</evidence>
<feature type="transmembrane region" description="Helical" evidence="13">
    <location>
        <begin position="52"/>
        <end position="77"/>
    </location>
</feature>
<dbReference type="InterPro" id="IPR010617">
    <property type="entry name" value="TMEM175-like"/>
</dbReference>
<comment type="caution">
    <text evidence="14">The sequence shown here is derived from an EMBL/GenBank/DDBJ whole genome shotgun (WGS) entry which is preliminary data.</text>
</comment>
<evidence type="ECO:0000256" key="12">
    <source>
        <dbReference type="ARBA" id="ARBA00034430"/>
    </source>
</evidence>
<comment type="subcellular location">
    <subcellularLocation>
        <location evidence="1">Membrane</location>
        <topology evidence="1">Multi-pass membrane protein</topology>
    </subcellularLocation>
</comment>
<keyword evidence="4" id="KW-0633">Potassium transport</keyword>
<evidence type="ECO:0000256" key="2">
    <source>
        <dbReference type="ARBA" id="ARBA00006920"/>
    </source>
</evidence>
<feature type="transmembrane region" description="Helical" evidence="13">
    <location>
        <begin position="98"/>
        <end position="126"/>
    </location>
</feature>
<dbReference type="AlphaFoldDB" id="A0A538TMK6"/>
<organism evidence="14 15">
    <name type="scientific">Eiseniibacteriota bacterium</name>
    <dbReference type="NCBI Taxonomy" id="2212470"/>
    <lineage>
        <taxon>Bacteria</taxon>
        <taxon>Candidatus Eiseniibacteriota</taxon>
    </lineage>
</organism>
<evidence type="ECO:0000313" key="15">
    <source>
        <dbReference type="Proteomes" id="UP000316609"/>
    </source>
</evidence>
<evidence type="ECO:0000256" key="10">
    <source>
        <dbReference type="ARBA" id="ARBA00023136"/>
    </source>
</evidence>
<keyword evidence="11" id="KW-0407">Ion channel</keyword>